<keyword evidence="2" id="KW-0812">Transmembrane</keyword>
<reference evidence="4 5" key="1">
    <citation type="submission" date="2024-06" db="EMBL/GenBank/DDBJ databases">
        <title>The Natural Products Discovery Center: Release of the First 8490 Sequenced Strains for Exploring Actinobacteria Biosynthetic Diversity.</title>
        <authorList>
            <person name="Kalkreuter E."/>
            <person name="Kautsar S.A."/>
            <person name="Yang D."/>
            <person name="Bader C.D."/>
            <person name="Teijaro C.N."/>
            <person name="Fluegel L."/>
            <person name="Davis C.M."/>
            <person name="Simpson J.R."/>
            <person name="Lauterbach L."/>
            <person name="Steele A.D."/>
            <person name="Gui C."/>
            <person name="Meng S."/>
            <person name="Li G."/>
            <person name="Viehrig K."/>
            <person name="Ye F."/>
            <person name="Su P."/>
            <person name="Kiefer A.F."/>
            <person name="Nichols A."/>
            <person name="Cepeda A.J."/>
            <person name="Yan W."/>
            <person name="Fan B."/>
            <person name="Jiang Y."/>
            <person name="Adhikari A."/>
            <person name="Zheng C.-J."/>
            <person name="Schuster L."/>
            <person name="Cowan T.M."/>
            <person name="Smanski M.J."/>
            <person name="Chevrette M.G."/>
            <person name="De Carvalho L.P.S."/>
            <person name="Shen B."/>
        </authorList>
    </citation>
    <scope>NUCLEOTIDE SEQUENCE [LARGE SCALE GENOMIC DNA]</scope>
    <source>
        <strain evidence="4 5">NPDC000837</strain>
    </source>
</reference>
<name>A0ABV1V2C6_9ACTN</name>
<gene>
    <name evidence="4" type="ORF">ABT276_28280</name>
</gene>
<evidence type="ECO:0000313" key="5">
    <source>
        <dbReference type="Proteomes" id="UP001445472"/>
    </source>
</evidence>
<feature type="region of interest" description="Disordered" evidence="1">
    <location>
        <begin position="48"/>
        <end position="72"/>
    </location>
</feature>
<evidence type="ECO:0008006" key="6">
    <source>
        <dbReference type="Google" id="ProtNLM"/>
    </source>
</evidence>
<proteinExistence type="predicted"/>
<evidence type="ECO:0000313" key="4">
    <source>
        <dbReference type="EMBL" id="MER6617181.1"/>
    </source>
</evidence>
<keyword evidence="2" id="KW-1133">Transmembrane helix</keyword>
<accession>A0ABV1V2C6</accession>
<feature type="signal peptide" evidence="3">
    <location>
        <begin position="1"/>
        <end position="28"/>
    </location>
</feature>
<evidence type="ECO:0000256" key="1">
    <source>
        <dbReference type="SAM" id="MobiDB-lite"/>
    </source>
</evidence>
<comment type="caution">
    <text evidence="4">The sequence shown here is derived from an EMBL/GenBank/DDBJ whole genome shotgun (WGS) entry which is preliminary data.</text>
</comment>
<protein>
    <recommendedName>
        <fullName evidence="6">Gram-positive cocci surface proteins LPxTG domain-containing protein</fullName>
    </recommendedName>
</protein>
<dbReference type="EMBL" id="JBEPBX010000033">
    <property type="protein sequence ID" value="MER6617181.1"/>
    <property type="molecule type" value="Genomic_DNA"/>
</dbReference>
<feature type="chain" id="PRO_5046907748" description="Gram-positive cocci surface proteins LPxTG domain-containing protein" evidence="3">
    <location>
        <begin position="29"/>
        <end position="298"/>
    </location>
</feature>
<feature type="transmembrane region" description="Helical" evidence="2">
    <location>
        <begin position="267"/>
        <end position="288"/>
    </location>
</feature>
<dbReference type="RefSeq" id="WP_351978335.1">
    <property type="nucleotide sequence ID" value="NZ_JBEPBX010000033.1"/>
</dbReference>
<evidence type="ECO:0000256" key="3">
    <source>
        <dbReference type="SAM" id="SignalP"/>
    </source>
</evidence>
<keyword evidence="2" id="KW-0472">Membrane</keyword>
<keyword evidence="5" id="KW-1185">Reference proteome</keyword>
<sequence>MRTRNALALTTAASLIAPALMSGSAAMAAAVTSGVPLRAAISTQAAPLAAHRSGSRPAEPAPTCGKSTDPDFPIKTRIHGGPATVRAGSGFHSWSVELANSTRESCDRIHPVLVLTARDRSLTADRVTLEFHDQEADRWRPVTLERTMQDEFVGVFDDGFQGFVVPGGKTVTVRTRLSVAVGTAANEVTVNAAVVQRKGDDGDWVGESGDYRFAVLEGDRDGGESLEPTPARSAGVPPTAPTPTTGPAEESPPSTHDQLATTGSDSLARVGIGVAVILLSSGLLVFVARRLRSQAGHR</sequence>
<keyword evidence="3" id="KW-0732">Signal</keyword>
<organism evidence="4 5">
    <name type="scientific">Streptomyces xantholiticus</name>
    <dbReference type="NCBI Taxonomy" id="68285"/>
    <lineage>
        <taxon>Bacteria</taxon>
        <taxon>Bacillati</taxon>
        <taxon>Actinomycetota</taxon>
        <taxon>Actinomycetes</taxon>
        <taxon>Kitasatosporales</taxon>
        <taxon>Streptomycetaceae</taxon>
        <taxon>Streptomyces</taxon>
    </lineage>
</organism>
<feature type="compositionally biased region" description="Low complexity" evidence="1">
    <location>
        <begin position="242"/>
        <end position="255"/>
    </location>
</feature>
<dbReference type="Proteomes" id="UP001445472">
    <property type="component" value="Unassembled WGS sequence"/>
</dbReference>
<feature type="region of interest" description="Disordered" evidence="1">
    <location>
        <begin position="219"/>
        <end position="261"/>
    </location>
</feature>
<evidence type="ECO:0000256" key="2">
    <source>
        <dbReference type="SAM" id="Phobius"/>
    </source>
</evidence>